<dbReference type="InterPro" id="IPR035234">
    <property type="entry name" value="IgGFc-bd_N"/>
</dbReference>
<feature type="chain" id="PRO_5015850578" description="PKD domain-containing protein" evidence="1">
    <location>
        <begin position="21"/>
        <end position="1655"/>
    </location>
</feature>
<organism evidence="3 4">
    <name type="scientific">Putridiphycobacter roseus</name>
    <dbReference type="NCBI Taxonomy" id="2219161"/>
    <lineage>
        <taxon>Bacteria</taxon>
        <taxon>Pseudomonadati</taxon>
        <taxon>Bacteroidota</taxon>
        <taxon>Flavobacteriia</taxon>
        <taxon>Flavobacteriales</taxon>
        <taxon>Crocinitomicaceae</taxon>
        <taxon>Putridiphycobacter</taxon>
    </lineage>
</organism>
<dbReference type="InterPro" id="IPR035986">
    <property type="entry name" value="PKD_dom_sf"/>
</dbReference>
<evidence type="ECO:0000313" key="4">
    <source>
        <dbReference type="Proteomes" id="UP000249248"/>
    </source>
</evidence>
<accession>A0A2W1NQD0</accession>
<comment type="caution">
    <text evidence="3">The sequence shown here is derived from an EMBL/GenBank/DDBJ whole genome shotgun (WGS) entry which is preliminary data.</text>
</comment>
<dbReference type="InterPro" id="IPR013783">
    <property type="entry name" value="Ig-like_fold"/>
</dbReference>
<evidence type="ECO:0000259" key="2">
    <source>
        <dbReference type="PROSITE" id="PS50093"/>
    </source>
</evidence>
<dbReference type="EMBL" id="QKSB01000002">
    <property type="protein sequence ID" value="PZE17842.1"/>
    <property type="molecule type" value="Genomic_DNA"/>
</dbReference>
<feature type="signal peptide" evidence="1">
    <location>
        <begin position="1"/>
        <end position="20"/>
    </location>
</feature>
<sequence>MKKIYLLLLSMLCFLNFANAQSGTEFWFAPPDVTYLHASPGGVPIYLNISTFSGAATVTIDQPANPLFTPIVVSMAANSSHQEDLSIFVADLETTPTNSILSTGLRIVSTDTITAYYEVSNTNNADIFSLKGRASLGQEFYIPLHKHDAFWNEDGFASPHLAYASFDIIATEDNTVVTIYSPVDVDGIPALTPYSITLQMGETYSCGNTDQTMEYFPYLGTNAPAFSIPANHPSGAVVISNKDIAITIKDDSNHNPSGGCYDLLGDQIVPVGIVGTEYIAVKGQLNATGDESAFILATENNTKVYIDGSVTPTTTLFAGQTYRYDMDYLSTSTDNSVYIETSKPAYVSHVTGFGCEEGQAVLPPLGCAGSEQISIIRSTSEAFFLNIMIRDGSEGNFTVTGSGTAAINASDFQLVPGTGGIWRAARIQFNTTEIPVNQSHLISNSTDVFTLAIVNGGAGTGCRYGFFSEFAAEILLDPGVDFSVCANDTAVLAGSISGGTNTGEWTTSGSGQFLPDATTLTAEYVPSPGDISAGAVTLTLTSTGNCTPVDDQITLNITPAPIMDAGVDLVVCENNAAVNLSASVTIAAGGIWSGGAGSYSPNNTSLITTYNPTAAELTAGILNLSVESTGNGTCNPESDVVQISFTDAPIVNAGGDQTACANNPDVTLAGVVTVATGGLWTGGAGTFSPNANALNAVYTATPAEIALGNVTLTLTSVGNGDCNAVSDNVSITFTSAPTINAGLDQTLCENNANATLNGSLTIATGGVWTGGLGVFAPSNSNLNTIYTPTVSEIASGSITLTLSSTGNGDCNTVTDNLILNYTAAPTVNAGTDVAVCANNAGVALSGSIVGAGGGVWLGGAGSFSPSNSSLTATYTPTAGEITAGSVTLTLESTGNGNCIAESDDVVITINPNPIVNAGPNLTSCANNPTVNLGGSVQVATGGVWSGGAGAFFSSASDLNATYTPTNAEITAGSVTLTLSSTGNGACSAGTDNVNIVITDSPTVNAGVDQTVCGNNADVSLNGSVLLASGGTWTGGLGVFTPSNNALNAVYSPTTSEIASGSLVLTLTSTGNGACNPENDQMTINFTAAPTADAGLDINVCENNTAANLSGLVSIATGGIWSGGSGSYSPNNTDLNAVYTPSSGEVTAGQVQLVLTTTGVGNCNVEKDSVLVIINPNPIVNAGSDQTICVDNLLVSLSGSIAGITNTGTWSTSGTGSFSPNNTSLNATYIPSTADSLSGVFVLTLTSTNNANCLPVSDDMTVTILPAGFAAAGADLTVCGNNSNVSLNGVITGGAVDGYWSTTGTGVFTPNDSTLNATYIPSAFDIANGTVDIILTANSCNAGNDMFTVTITPMPVVDAGTDILPSAFDIVAGSFELSFMTSGATYCAESADTLLVNVVVPLSVGFTNSAACNGNPMQLNDTTLIMTGAIANWAWEFGDADSSASQNPIHIYDAAGIYDVKLKVTSSLGCEYSLTQSVEVENGPTAGFDFLPAEPLIGELVTFTDFSIDAVKFDWNFGAFNDTSTLQNPTYTYNSVGAYAVTQIVINALGCSDTIMKTVNVNENGVFPPAVPSGFSPNGDQENDELLVRGGPFKTVNLKVYNNWGNLLFESNTQDLGWDGTWKGKLMPPGDYVYTVYAEMEAGEVYSFSGSISILK</sequence>
<feature type="domain" description="PKD" evidence="2">
    <location>
        <begin position="1508"/>
        <end position="1560"/>
    </location>
</feature>
<dbReference type="NCBIfam" id="TIGR04131">
    <property type="entry name" value="Bac_Flav_CTERM"/>
    <property type="match status" value="1"/>
</dbReference>
<keyword evidence="1" id="KW-0732">Signal</keyword>
<dbReference type="Pfam" id="PF18911">
    <property type="entry name" value="PKD_4"/>
    <property type="match status" value="1"/>
</dbReference>
<dbReference type="SUPFAM" id="SSF49299">
    <property type="entry name" value="PKD domain"/>
    <property type="match status" value="2"/>
</dbReference>
<protein>
    <recommendedName>
        <fullName evidence="2">PKD domain-containing protein</fullName>
    </recommendedName>
</protein>
<dbReference type="Pfam" id="PF17517">
    <property type="entry name" value="IgGFc_binding"/>
    <property type="match status" value="1"/>
</dbReference>
<feature type="domain" description="PKD" evidence="2">
    <location>
        <begin position="1426"/>
        <end position="1480"/>
    </location>
</feature>
<dbReference type="SMART" id="SM00089">
    <property type="entry name" value="PKD"/>
    <property type="match status" value="2"/>
</dbReference>
<reference evidence="3 4" key="1">
    <citation type="submission" date="2018-06" db="EMBL/GenBank/DDBJ databases">
        <title>The draft genome sequence of Crocinitomix sp. SM1701.</title>
        <authorList>
            <person name="Zhang X."/>
        </authorList>
    </citation>
    <scope>NUCLEOTIDE SEQUENCE [LARGE SCALE GENOMIC DNA]</scope>
    <source>
        <strain evidence="3 4">SM1701</strain>
    </source>
</reference>
<name>A0A2W1NQD0_9FLAO</name>
<dbReference type="OrthoDB" id="1236981at2"/>
<dbReference type="Gene3D" id="2.60.40.10">
    <property type="entry name" value="Immunoglobulins"/>
    <property type="match status" value="2"/>
</dbReference>
<evidence type="ECO:0000313" key="3">
    <source>
        <dbReference type="EMBL" id="PZE17842.1"/>
    </source>
</evidence>
<gene>
    <name evidence="3" type="ORF">DNU06_04280</name>
</gene>
<dbReference type="PROSITE" id="PS50093">
    <property type="entry name" value="PKD"/>
    <property type="match status" value="2"/>
</dbReference>
<dbReference type="CDD" id="cd00146">
    <property type="entry name" value="PKD"/>
    <property type="match status" value="2"/>
</dbReference>
<keyword evidence="4" id="KW-1185">Reference proteome</keyword>
<dbReference type="InterPro" id="IPR022409">
    <property type="entry name" value="PKD/Chitinase_dom"/>
</dbReference>
<dbReference type="InterPro" id="IPR000601">
    <property type="entry name" value="PKD_dom"/>
</dbReference>
<dbReference type="InterPro" id="IPR026341">
    <property type="entry name" value="T9SS_type_B"/>
</dbReference>
<dbReference type="RefSeq" id="WP_111061993.1">
    <property type="nucleotide sequence ID" value="NZ_JBHUCU010000002.1"/>
</dbReference>
<dbReference type="Pfam" id="PF13585">
    <property type="entry name" value="CHU_C"/>
    <property type="match status" value="1"/>
</dbReference>
<dbReference type="Proteomes" id="UP000249248">
    <property type="component" value="Unassembled WGS sequence"/>
</dbReference>
<evidence type="ECO:0000256" key="1">
    <source>
        <dbReference type="SAM" id="SignalP"/>
    </source>
</evidence>
<proteinExistence type="predicted"/>